<feature type="transmembrane region" description="Helical" evidence="7">
    <location>
        <begin position="35"/>
        <end position="54"/>
    </location>
</feature>
<keyword evidence="4 7" id="KW-0812">Transmembrane</keyword>
<gene>
    <name evidence="9" type="primary">yicL</name>
    <name evidence="9" type="ORF">NCTC13150_01404</name>
</gene>
<dbReference type="EMBL" id="CAACYI010000001">
    <property type="protein sequence ID" value="VFB16831.1"/>
    <property type="molecule type" value="Genomic_DNA"/>
</dbReference>
<feature type="transmembrane region" description="Helical" evidence="7">
    <location>
        <begin position="75"/>
        <end position="98"/>
    </location>
</feature>
<sequence length="318" mass="34934">MTLKQKNILYILFTSLLWGLNGNMGAYLFRTTNLSPAGLTAMRLLFGGALLLGLTRASGQDIFDILKTKSNLVWLALYGIFGLFVMQFALYACIFYSNAPTACLLQYCGIFLVIFYSAVFMKVPPQKMTWIALVLTVVGVVLLLTKGDFNQLHISGITLLTGFIAMLGYTVSNIVPLQLTLRYPTKIVAGWAMVIGGLFMVLVCILRQEALPDLGGFSLLAALYCVIFGTVVPFSLYLASQRVVGPTIASLLGLTESVFSTIFSIFWLKEVFSLTDLLGMTLIFIGVVLMSLPDEFWQKPRLSGKVLPAEKNPRKSTG</sequence>
<dbReference type="PANTHER" id="PTHR32322">
    <property type="entry name" value="INNER MEMBRANE TRANSPORTER"/>
    <property type="match status" value="1"/>
</dbReference>
<dbReference type="InterPro" id="IPR000620">
    <property type="entry name" value="EamA_dom"/>
</dbReference>
<dbReference type="GO" id="GO:0005886">
    <property type="term" value="C:plasma membrane"/>
    <property type="evidence" value="ECO:0007669"/>
    <property type="project" value="UniProtKB-SubCell"/>
</dbReference>
<feature type="transmembrane region" description="Helical" evidence="7">
    <location>
        <begin position="274"/>
        <end position="292"/>
    </location>
</feature>
<dbReference type="Pfam" id="PF00892">
    <property type="entry name" value="EamA"/>
    <property type="match status" value="2"/>
</dbReference>
<feature type="transmembrane region" description="Helical" evidence="7">
    <location>
        <begin position="151"/>
        <end position="175"/>
    </location>
</feature>
<keyword evidence="3" id="KW-1003">Cell membrane</keyword>
<evidence type="ECO:0000256" key="6">
    <source>
        <dbReference type="ARBA" id="ARBA00023136"/>
    </source>
</evidence>
<feature type="transmembrane region" description="Helical" evidence="7">
    <location>
        <begin position="128"/>
        <end position="145"/>
    </location>
</feature>
<feature type="transmembrane region" description="Helical" evidence="7">
    <location>
        <begin position="104"/>
        <end position="121"/>
    </location>
</feature>
<evidence type="ECO:0000313" key="9">
    <source>
        <dbReference type="EMBL" id="VFB16831.1"/>
    </source>
</evidence>
<reference evidence="9 10" key="1">
    <citation type="submission" date="2019-02" db="EMBL/GenBank/DDBJ databases">
        <authorList>
            <consortium name="Pathogen Informatics"/>
        </authorList>
    </citation>
    <scope>NUCLEOTIDE SEQUENCE [LARGE SCALE GENOMIC DNA]</scope>
    <source>
        <strain evidence="9 10">3012STDY7089603</strain>
    </source>
</reference>
<evidence type="ECO:0000259" key="8">
    <source>
        <dbReference type="Pfam" id="PF00892"/>
    </source>
</evidence>
<feature type="transmembrane region" description="Helical" evidence="7">
    <location>
        <begin position="248"/>
        <end position="268"/>
    </location>
</feature>
<protein>
    <submittedName>
        <fullName evidence="9">Uncharacterized inner membrane transporter yicL</fullName>
    </submittedName>
</protein>
<accession>A0A8H2M680</accession>
<evidence type="ECO:0000313" key="10">
    <source>
        <dbReference type="Proteomes" id="UP000377798"/>
    </source>
</evidence>
<dbReference type="InterPro" id="IPR050638">
    <property type="entry name" value="AA-Vitamin_Transporters"/>
</dbReference>
<evidence type="ECO:0000256" key="7">
    <source>
        <dbReference type="SAM" id="Phobius"/>
    </source>
</evidence>
<organism evidence="9 10">
    <name type="scientific">Urinicoccus massiliensis</name>
    <dbReference type="NCBI Taxonomy" id="1723382"/>
    <lineage>
        <taxon>Bacteria</taxon>
        <taxon>Bacillati</taxon>
        <taxon>Bacillota</taxon>
        <taxon>Tissierellia</taxon>
        <taxon>Tissierellales</taxon>
        <taxon>Peptoniphilaceae</taxon>
        <taxon>Urinicoccus</taxon>
    </lineage>
</organism>
<feature type="transmembrane region" description="Helical" evidence="7">
    <location>
        <begin position="187"/>
        <end position="208"/>
    </location>
</feature>
<keyword evidence="10" id="KW-1185">Reference proteome</keyword>
<dbReference type="InterPro" id="IPR037185">
    <property type="entry name" value="EmrE-like"/>
</dbReference>
<dbReference type="PANTHER" id="PTHR32322:SF18">
    <property type="entry name" value="S-ADENOSYLMETHIONINE_S-ADENOSYLHOMOCYSTEINE TRANSPORTER"/>
    <property type="match status" value="1"/>
</dbReference>
<comment type="subcellular location">
    <subcellularLocation>
        <location evidence="1">Cell membrane</location>
        <topology evidence="1">Multi-pass membrane protein</topology>
    </subcellularLocation>
</comment>
<dbReference type="Proteomes" id="UP000377798">
    <property type="component" value="Unassembled WGS sequence"/>
</dbReference>
<name>A0A8H2M680_9FIRM</name>
<keyword evidence="6 7" id="KW-0472">Membrane</keyword>
<evidence type="ECO:0000256" key="1">
    <source>
        <dbReference type="ARBA" id="ARBA00004651"/>
    </source>
</evidence>
<keyword evidence="5 7" id="KW-1133">Transmembrane helix</keyword>
<dbReference type="SUPFAM" id="SSF103481">
    <property type="entry name" value="Multidrug resistance efflux transporter EmrE"/>
    <property type="match status" value="2"/>
</dbReference>
<feature type="transmembrane region" description="Helical" evidence="7">
    <location>
        <begin position="214"/>
        <end position="236"/>
    </location>
</feature>
<dbReference type="RefSeq" id="WP_034437560.1">
    <property type="nucleotide sequence ID" value="NZ_CAACYI010000001.1"/>
</dbReference>
<feature type="domain" description="EamA" evidence="8">
    <location>
        <begin position="7"/>
        <end position="144"/>
    </location>
</feature>
<feature type="transmembrane region" description="Helical" evidence="7">
    <location>
        <begin position="7"/>
        <end position="29"/>
    </location>
</feature>
<evidence type="ECO:0000256" key="5">
    <source>
        <dbReference type="ARBA" id="ARBA00022989"/>
    </source>
</evidence>
<evidence type="ECO:0000256" key="3">
    <source>
        <dbReference type="ARBA" id="ARBA00022475"/>
    </source>
</evidence>
<evidence type="ECO:0000256" key="4">
    <source>
        <dbReference type="ARBA" id="ARBA00022692"/>
    </source>
</evidence>
<evidence type="ECO:0000256" key="2">
    <source>
        <dbReference type="ARBA" id="ARBA00007362"/>
    </source>
</evidence>
<feature type="domain" description="EamA" evidence="8">
    <location>
        <begin position="158"/>
        <end position="291"/>
    </location>
</feature>
<comment type="caution">
    <text evidence="9">The sequence shown here is derived from an EMBL/GenBank/DDBJ whole genome shotgun (WGS) entry which is preliminary data.</text>
</comment>
<proteinExistence type="inferred from homology"/>
<comment type="similarity">
    <text evidence="2">Belongs to the EamA transporter family.</text>
</comment>
<dbReference type="AlphaFoldDB" id="A0A8H2M680"/>